<keyword evidence="5 8" id="KW-0472">Membrane</keyword>
<dbReference type="InterPro" id="IPR025857">
    <property type="entry name" value="MacB_PCD"/>
</dbReference>
<feature type="region of interest" description="Disordered" evidence="7">
    <location>
        <begin position="591"/>
        <end position="651"/>
    </location>
</feature>
<keyword evidence="4 8" id="KW-1133">Transmembrane helix</keyword>
<evidence type="ECO:0000256" key="2">
    <source>
        <dbReference type="ARBA" id="ARBA00022475"/>
    </source>
</evidence>
<evidence type="ECO:0000256" key="8">
    <source>
        <dbReference type="SAM" id="Phobius"/>
    </source>
</evidence>
<dbReference type="Pfam" id="PF12704">
    <property type="entry name" value="MacB_PCD"/>
    <property type="match status" value="1"/>
</dbReference>
<feature type="compositionally biased region" description="Gly residues" evidence="7">
    <location>
        <begin position="594"/>
        <end position="647"/>
    </location>
</feature>
<sequence>MGMPLFRFLFRKMWNTRWMTLSSLAGLIIAVAFATSIPMYADGALKRVVAQSLKDESGGLPAGSLLMRYQETGGKADLNALTEVSRYVKEDVPKEIGFPYSTYLQNMGIRSAELTPEDPTKVDASRVRQMSLMTMSDLDKKTELAQGRWFADSVGADDTVEAVMMEEAMYRSDVHIGDVFEYPIYGGLNLTLRVKIVGAFKPLSDTDPYWYQGLEGLMSTLQIGEKAFQDGLLKQRKIPVHTANWYYAFDLKDIQTSQLSPLSKTLDRLNIELYQRLKDTKVEISFAKLLEEFRTQSLQLQMLLFTLAAPMLAMVFYFIAMNARQSLDKQRSDIAVLRSRGAGTRQIIWMYLLEGLLLGGVALVIGPFLGWFMAKSIGSANGFLEFVNRKSIPIGFSTEAIIAGVAAIVLAILATVIPAVLYARASIVNYKQQLARSDRKPVWQRWFLDVLLLAIAAYGWYLFNERQMISFKSKMTTDQLDVQPFLFFVPALAIFAMGLFFLRVFPWLLKLFNWIGKKVLPVPLFLTLTQLSRSSKGYYPLMILLILTLGLGVYNASAARTIDLNSTERTLYKYGTDVVMQTVWEGRSEVIDTGNGGSGGSGGGQGNGSGGSDGNGGSGGSGGGNGGSGGGNGGGNGGGGGGQGGGVPTRINYSEPPFEIFRKLDGVEAAARVLQTKGNIVISGRSIGQGTVMGIDNVDFSKVAWFRNDLFPDHPFKYLNFLGLYEQAAIIPSKVAEKYQLKLGDVISAGIQDGMIDFVVVGIVPYWPSQYPDQSPFIIANLDYIYDQVPIIPYDVWLKMKPGALTAPIMKQLQDKGIELASVKDVRIELAAQSKHPTRGGVFGILSLGFLVSIIVSLTGYILFWFFNLSGRIVQFGVLRAMGLSRKQLTGMLLLEQLFTAGLSIGLGILIGKIASILFLPFLQTTENVANSVPPFRVVFDSKDTNQLYIVVGCMMLMGATLLLIHIRRLRVHQAVKMGEER</sequence>
<dbReference type="PANTHER" id="PTHR30572:SF4">
    <property type="entry name" value="ABC TRANSPORTER PERMEASE YTRF"/>
    <property type="match status" value="1"/>
</dbReference>
<feature type="transmembrane region" description="Helical" evidence="8">
    <location>
        <begin position="400"/>
        <end position="425"/>
    </location>
</feature>
<dbReference type="Proteomes" id="UP001596047">
    <property type="component" value="Unassembled WGS sequence"/>
</dbReference>
<protein>
    <submittedName>
        <fullName evidence="11">FtsX-like permease family protein</fullName>
    </submittedName>
</protein>
<evidence type="ECO:0000256" key="3">
    <source>
        <dbReference type="ARBA" id="ARBA00022692"/>
    </source>
</evidence>
<feature type="transmembrane region" description="Helical" evidence="8">
    <location>
        <begin position="483"/>
        <end position="509"/>
    </location>
</feature>
<feature type="transmembrane region" description="Helical" evidence="8">
    <location>
        <begin position="302"/>
        <end position="321"/>
    </location>
</feature>
<evidence type="ECO:0000256" key="5">
    <source>
        <dbReference type="ARBA" id="ARBA00023136"/>
    </source>
</evidence>
<evidence type="ECO:0000259" key="10">
    <source>
        <dbReference type="Pfam" id="PF12704"/>
    </source>
</evidence>
<comment type="subcellular location">
    <subcellularLocation>
        <location evidence="1">Cell membrane</location>
        <topology evidence="1">Multi-pass membrane protein</topology>
    </subcellularLocation>
</comment>
<evidence type="ECO:0000259" key="9">
    <source>
        <dbReference type="Pfam" id="PF02687"/>
    </source>
</evidence>
<feature type="transmembrane region" description="Helical" evidence="8">
    <location>
        <begin position="348"/>
        <end position="374"/>
    </location>
</feature>
<name>A0ABW0W5I4_9BACL</name>
<feature type="transmembrane region" description="Helical" evidence="8">
    <location>
        <begin position="842"/>
        <end position="868"/>
    </location>
</feature>
<evidence type="ECO:0000313" key="12">
    <source>
        <dbReference type="Proteomes" id="UP001596047"/>
    </source>
</evidence>
<feature type="domain" description="MacB-like periplasmic core" evidence="10">
    <location>
        <begin position="646"/>
        <end position="815"/>
    </location>
</feature>
<evidence type="ECO:0000256" key="6">
    <source>
        <dbReference type="ARBA" id="ARBA00038076"/>
    </source>
</evidence>
<proteinExistence type="inferred from homology"/>
<evidence type="ECO:0000256" key="7">
    <source>
        <dbReference type="SAM" id="MobiDB-lite"/>
    </source>
</evidence>
<organism evidence="11 12">
    <name type="scientific">Paenibacillus solisilvae</name>
    <dbReference type="NCBI Taxonomy" id="2486751"/>
    <lineage>
        <taxon>Bacteria</taxon>
        <taxon>Bacillati</taxon>
        <taxon>Bacillota</taxon>
        <taxon>Bacilli</taxon>
        <taxon>Bacillales</taxon>
        <taxon>Paenibacillaceae</taxon>
        <taxon>Paenibacillus</taxon>
    </lineage>
</organism>
<keyword evidence="12" id="KW-1185">Reference proteome</keyword>
<feature type="transmembrane region" description="Helical" evidence="8">
    <location>
        <begin position="446"/>
        <end position="463"/>
    </location>
</feature>
<comment type="caution">
    <text evidence="11">The sequence shown here is derived from an EMBL/GenBank/DDBJ whole genome shotgun (WGS) entry which is preliminary data.</text>
</comment>
<keyword evidence="3 8" id="KW-0812">Transmembrane</keyword>
<dbReference type="Pfam" id="PF02687">
    <property type="entry name" value="FtsX"/>
    <property type="match status" value="2"/>
</dbReference>
<reference evidence="12" key="1">
    <citation type="journal article" date="2019" name="Int. J. Syst. Evol. Microbiol.">
        <title>The Global Catalogue of Microorganisms (GCM) 10K type strain sequencing project: providing services to taxonomists for standard genome sequencing and annotation.</title>
        <authorList>
            <consortium name="The Broad Institute Genomics Platform"/>
            <consortium name="The Broad Institute Genome Sequencing Center for Infectious Disease"/>
            <person name="Wu L."/>
            <person name="Ma J."/>
        </authorList>
    </citation>
    <scope>NUCLEOTIDE SEQUENCE [LARGE SCALE GENOMIC DNA]</scope>
    <source>
        <strain evidence="12">CGMCC 1.3240</strain>
    </source>
</reference>
<accession>A0ABW0W5I4</accession>
<feature type="domain" description="ABC3 transporter permease C-terminal" evidence="9">
    <location>
        <begin position="850"/>
        <end position="970"/>
    </location>
</feature>
<feature type="transmembrane region" description="Helical" evidence="8">
    <location>
        <begin position="538"/>
        <end position="557"/>
    </location>
</feature>
<feature type="transmembrane region" description="Helical" evidence="8">
    <location>
        <begin position="889"/>
        <end position="911"/>
    </location>
</feature>
<feature type="transmembrane region" description="Helical" evidence="8">
    <location>
        <begin position="948"/>
        <end position="967"/>
    </location>
</feature>
<comment type="similarity">
    <text evidence="6">Belongs to the ABC-4 integral membrane protein family.</text>
</comment>
<evidence type="ECO:0000313" key="11">
    <source>
        <dbReference type="EMBL" id="MFC5651640.1"/>
    </source>
</evidence>
<dbReference type="PANTHER" id="PTHR30572">
    <property type="entry name" value="MEMBRANE COMPONENT OF TRANSPORTER-RELATED"/>
    <property type="match status" value="1"/>
</dbReference>
<dbReference type="RefSeq" id="WP_379190275.1">
    <property type="nucleotide sequence ID" value="NZ_JBHSOW010000080.1"/>
</dbReference>
<dbReference type="EMBL" id="JBHSOW010000080">
    <property type="protein sequence ID" value="MFC5651640.1"/>
    <property type="molecule type" value="Genomic_DNA"/>
</dbReference>
<feature type="domain" description="ABC3 transporter permease C-terminal" evidence="9">
    <location>
        <begin position="311"/>
        <end position="424"/>
    </location>
</feature>
<dbReference type="InterPro" id="IPR050250">
    <property type="entry name" value="Macrolide_Exporter_MacB"/>
</dbReference>
<evidence type="ECO:0000256" key="1">
    <source>
        <dbReference type="ARBA" id="ARBA00004651"/>
    </source>
</evidence>
<gene>
    <name evidence="11" type="ORF">ACFPYJ_21495</name>
</gene>
<keyword evidence="2" id="KW-1003">Cell membrane</keyword>
<evidence type="ECO:0000256" key="4">
    <source>
        <dbReference type="ARBA" id="ARBA00022989"/>
    </source>
</evidence>
<dbReference type="InterPro" id="IPR003838">
    <property type="entry name" value="ABC3_permease_C"/>
</dbReference>